<name>A0ABS8W532_DATST</name>
<organism evidence="2 3">
    <name type="scientific">Datura stramonium</name>
    <name type="common">Jimsonweed</name>
    <name type="synonym">Common thornapple</name>
    <dbReference type="NCBI Taxonomy" id="4076"/>
    <lineage>
        <taxon>Eukaryota</taxon>
        <taxon>Viridiplantae</taxon>
        <taxon>Streptophyta</taxon>
        <taxon>Embryophyta</taxon>
        <taxon>Tracheophyta</taxon>
        <taxon>Spermatophyta</taxon>
        <taxon>Magnoliopsida</taxon>
        <taxon>eudicotyledons</taxon>
        <taxon>Gunneridae</taxon>
        <taxon>Pentapetalae</taxon>
        <taxon>asterids</taxon>
        <taxon>lamiids</taxon>
        <taxon>Solanales</taxon>
        <taxon>Solanaceae</taxon>
        <taxon>Solanoideae</taxon>
        <taxon>Datureae</taxon>
        <taxon>Datura</taxon>
    </lineage>
</organism>
<feature type="compositionally biased region" description="Low complexity" evidence="1">
    <location>
        <begin position="29"/>
        <end position="48"/>
    </location>
</feature>
<accession>A0ABS8W532</accession>
<evidence type="ECO:0000313" key="3">
    <source>
        <dbReference type="Proteomes" id="UP000823775"/>
    </source>
</evidence>
<protein>
    <submittedName>
        <fullName evidence="2">Uncharacterized protein</fullName>
    </submittedName>
</protein>
<proteinExistence type="predicted"/>
<dbReference type="EMBL" id="JACEIK010006457">
    <property type="protein sequence ID" value="MCE2055719.1"/>
    <property type="molecule type" value="Genomic_DNA"/>
</dbReference>
<feature type="region of interest" description="Disordered" evidence="1">
    <location>
        <begin position="107"/>
        <end position="128"/>
    </location>
</feature>
<gene>
    <name evidence="2" type="ORF">HAX54_043273</name>
</gene>
<dbReference type="Proteomes" id="UP000823775">
    <property type="component" value="Unassembled WGS sequence"/>
</dbReference>
<feature type="non-terminal residue" evidence="2">
    <location>
        <position position="128"/>
    </location>
</feature>
<sequence length="128" mass="13527">MSSTTGMLPTPAPAARFVARGRGRRRGRGSAQATAPVRTRAPAATPIPAREESPDEDVYIPEDDQARDEQVVPDQAPPSFIATPVLQDTLACMLNFLEGITQASILPSMSSGSQTRVGGHTPDQQTAT</sequence>
<feature type="compositionally biased region" description="Acidic residues" evidence="1">
    <location>
        <begin position="53"/>
        <end position="66"/>
    </location>
</feature>
<evidence type="ECO:0000313" key="2">
    <source>
        <dbReference type="EMBL" id="MCE2055719.1"/>
    </source>
</evidence>
<comment type="caution">
    <text evidence="2">The sequence shown here is derived from an EMBL/GenBank/DDBJ whole genome shotgun (WGS) entry which is preliminary data.</text>
</comment>
<feature type="region of interest" description="Disordered" evidence="1">
    <location>
        <begin position="1"/>
        <end position="79"/>
    </location>
</feature>
<evidence type="ECO:0000256" key="1">
    <source>
        <dbReference type="SAM" id="MobiDB-lite"/>
    </source>
</evidence>
<keyword evidence="3" id="KW-1185">Reference proteome</keyword>
<reference evidence="2 3" key="1">
    <citation type="journal article" date="2021" name="BMC Genomics">
        <title>Datura genome reveals duplications of psychoactive alkaloid biosynthetic genes and high mutation rate following tissue culture.</title>
        <authorList>
            <person name="Rajewski A."/>
            <person name="Carter-House D."/>
            <person name="Stajich J."/>
            <person name="Litt A."/>
        </authorList>
    </citation>
    <scope>NUCLEOTIDE SEQUENCE [LARGE SCALE GENOMIC DNA]</scope>
    <source>
        <strain evidence="2">AR-01</strain>
    </source>
</reference>
<feature type="compositionally biased region" description="Basic residues" evidence="1">
    <location>
        <begin position="19"/>
        <end position="28"/>
    </location>
</feature>